<dbReference type="InterPro" id="IPR018060">
    <property type="entry name" value="HTH_AraC"/>
</dbReference>
<sequence>MDRQDSPLAGGNGMYRLMVVDDEIWSIIDIRNSIDFASLHIECIWEFQDPVAAVVCAVQNAPDIIIVDLRMPKLSGIEFIRHIREQKLHSQIIILSGFQDFEVAREAMKLHVCGYCLKPIDADELTHLLLFAKETLDKPKPLVETLQADKPDPFVELVQYIDSHYNEHLSLEYLAKRFFLSPNHCSRLFAQRKHTTFTRYLMGCRLEAARQLLQRGDVPLHEIAAKVGFPDYFYFSRVFKKEFGMAPKDYRKQAETGKDG</sequence>
<proteinExistence type="predicted"/>
<dbReference type="GO" id="GO:0003700">
    <property type="term" value="F:DNA-binding transcription factor activity"/>
    <property type="evidence" value="ECO:0007669"/>
    <property type="project" value="InterPro"/>
</dbReference>
<dbReference type="Gene3D" id="3.40.50.2300">
    <property type="match status" value="1"/>
</dbReference>
<dbReference type="PROSITE" id="PS01124">
    <property type="entry name" value="HTH_ARAC_FAMILY_2"/>
    <property type="match status" value="1"/>
</dbReference>
<dbReference type="PRINTS" id="PR00032">
    <property type="entry name" value="HTHARAC"/>
</dbReference>
<evidence type="ECO:0000256" key="2">
    <source>
        <dbReference type="ARBA" id="ARBA00023125"/>
    </source>
</evidence>
<dbReference type="PROSITE" id="PS50110">
    <property type="entry name" value="RESPONSE_REGULATORY"/>
    <property type="match status" value="1"/>
</dbReference>
<evidence type="ECO:0000256" key="1">
    <source>
        <dbReference type="ARBA" id="ARBA00023015"/>
    </source>
</evidence>
<dbReference type="InterPro" id="IPR020449">
    <property type="entry name" value="Tscrpt_reg_AraC-type_HTH"/>
</dbReference>
<dbReference type="PANTHER" id="PTHR43280:SF2">
    <property type="entry name" value="HTH-TYPE TRANSCRIPTIONAL REGULATOR EXSA"/>
    <property type="match status" value="1"/>
</dbReference>
<dbReference type="InterPro" id="IPR009057">
    <property type="entry name" value="Homeodomain-like_sf"/>
</dbReference>
<dbReference type="InterPro" id="IPR018062">
    <property type="entry name" value="HTH_AraC-typ_CS"/>
</dbReference>
<dbReference type="SMART" id="SM00342">
    <property type="entry name" value="HTH_ARAC"/>
    <property type="match status" value="1"/>
</dbReference>
<accession>A0A645AVN2</accession>
<dbReference type="SMART" id="SM00448">
    <property type="entry name" value="REC"/>
    <property type="match status" value="1"/>
</dbReference>
<evidence type="ECO:0000313" key="6">
    <source>
        <dbReference type="EMBL" id="MPM57197.1"/>
    </source>
</evidence>
<organism evidence="6">
    <name type="scientific">bioreactor metagenome</name>
    <dbReference type="NCBI Taxonomy" id="1076179"/>
    <lineage>
        <taxon>unclassified sequences</taxon>
        <taxon>metagenomes</taxon>
        <taxon>ecological metagenomes</taxon>
    </lineage>
</organism>
<name>A0A645AVN2_9ZZZZ</name>
<dbReference type="Gene3D" id="1.10.10.60">
    <property type="entry name" value="Homeodomain-like"/>
    <property type="match status" value="2"/>
</dbReference>
<comment type="caution">
    <text evidence="6">The sequence shown here is derived from an EMBL/GenBank/DDBJ whole genome shotgun (WGS) entry which is preliminary data.</text>
</comment>
<dbReference type="AlphaFoldDB" id="A0A645AVN2"/>
<evidence type="ECO:0000259" key="4">
    <source>
        <dbReference type="PROSITE" id="PS01124"/>
    </source>
</evidence>
<dbReference type="EMBL" id="VSSQ01016141">
    <property type="protein sequence ID" value="MPM57197.1"/>
    <property type="molecule type" value="Genomic_DNA"/>
</dbReference>
<dbReference type="GO" id="GO:0000160">
    <property type="term" value="P:phosphorelay signal transduction system"/>
    <property type="evidence" value="ECO:0007669"/>
    <property type="project" value="InterPro"/>
</dbReference>
<dbReference type="PROSITE" id="PS00041">
    <property type="entry name" value="HTH_ARAC_FAMILY_1"/>
    <property type="match status" value="1"/>
</dbReference>
<evidence type="ECO:0000259" key="5">
    <source>
        <dbReference type="PROSITE" id="PS50110"/>
    </source>
</evidence>
<protein>
    <submittedName>
        <fullName evidence="6">Putative response regulatory protein</fullName>
    </submittedName>
</protein>
<dbReference type="CDD" id="cd17536">
    <property type="entry name" value="REC_YesN-like"/>
    <property type="match status" value="1"/>
</dbReference>
<reference evidence="6" key="1">
    <citation type="submission" date="2019-08" db="EMBL/GenBank/DDBJ databases">
        <authorList>
            <person name="Kucharzyk K."/>
            <person name="Murdoch R.W."/>
            <person name="Higgins S."/>
            <person name="Loffler F."/>
        </authorList>
    </citation>
    <scope>NUCLEOTIDE SEQUENCE</scope>
</reference>
<dbReference type="InterPro" id="IPR001789">
    <property type="entry name" value="Sig_transdc_resp-reg_receiver"/>
</dbReference>
<dbReference type="SUPFAM" id="SSF52172">
    <property type="entry name" value="CheY-like"/>
    <property type="match status" value="1"/>
</dbReference>
<keyword evidence="1" id="KW-0805">Transcription regulation</keyword>
<dbReference type="GO" id="GO:0043565">
    <property type="term" value="F:sequence-specific DNA binding"/>
    <property type="evidence" value="ECO:0007669"/>
    <property type="project" value="InterPro"/>
</dbReference>
<keyword evidence="2" id="KW-0238">DNA-binding</keyword>
<dbReference type="SUPFAM" id="SSF46689">
    <property type="entry name" value="Homeodomain-like"/>
    <property type="match status" value="2"/>
</dbReference>
<evidence type="ECO:0000256" key="3">
    <source>
        <dbReference type="ARBA" id="ARBA00023163"/>
    </source>
</evidence>
<dbReference type="Pfam" id="PF00072">
    <property type="entry name" value="Response_reg"/>
    <property type="match status" value="1"/>
</dbReference>
<feature type="domain" description="HTH araC/xylS-type" evidence="4">
    <location>
        <begin position="155"/>
        <end position="253"/>
    </location>
</feature>
<feature type="domain" description="Response regulatory" evidence="5">
    <location>
        <begin position="16"/>
        <end position="133"/>
    </location>
</feature>
<dbReference type="Pfam" id="PF12833">
    <property type="entry name" value="HTH_18"/>
    <property type="match status" value="1"/>
</dbReference>
<dbReference type="PANTHER" id="PTHR43280">
    <property type="entry name" value="ARAC-FAMILY TRANSCRIPTIONAL REGULATOR"/>
    <property type="match status" value="1"/>
</dbReference>
<keyword evidence="3" id="KW-0804">Transcription</keyword>
<gene>
    <name evidence="6" type="ORF">SDC9_104019</name>
</gene>
<dbReference type="InterPro" id="IPR011006">
    <property type="entry name" value="CheY-like_superfamily"/>
</dbReference>